<dbReference type="AlphaFoldDB" id="A0A0F9SYW7"/>
<reference evidence="1" key="1">
    <citation type="journal article" date="2015" name="Nature">
        <title>Complex archaea that bridge the gap between prokaryotes and eukaryotes.</title>
        <authorList>
            <person name="Spang A."/>
            <person name="Saw J.H."/>
            <person name="Jorgensen S.L."/>
            <person name="Zaremba-Niedzwiedzka K."/>
            <person name="Martijn J."/>
            <person name="Lind A.E."/>
            <person name="van Eijk R."/>
            <person name="Schleper C."/>
            <person name="Guy L."/>
            <person name="Ettema T.J."/>
        </authorList>
    </citation>
    <scope>NUCLEOTIDE SEQUENCE</scope>
</reference>
<gene>
    <name evidence="1" type="ORF">LCGC14_0458200</name>
</gene>
<organism evidence="1">
    <name type="scientific">marine sediment metagenome</name>
    <dbReference type="NCBI Taxonomy" id="412755"/>
    <lineage>
        <taxon>unclassified sequences</taxon>
        <taxon>metagenomes</taxon>
        <taxon>ecological metagenomes</taxon>
    </lineage>
</organism>
<comment type="caution">
    <text evidence="1">The sequence shown here is derived from an EMBL/GenBank/DDBJ whole genome shotgun (WGS) entry which is preliminary data.</text>
</comment>
<proteinExistence type="predicted"/>
<evidence type="ECO:0000313" key="1">
    <source>
        <dbReference type="EMBL" id="KKN67787.1"/>
    </source>
</evidence>
<protein>
    <submittedName>
        <fullName evidence="1">Uncharacterized protein</fullName>
    </submittedName>
</protein>
<sequence>MNRILTWHFPGPLTDIRGLVEPGVRADAGAEFVADQDYLPVALRILVKTAAVAGLLTVDINDDGTSIFDTAPSVGADRNQADVSLFKNDPTIKEGSVITLDFDAIPVGAVDLTVHLELEAR</sequence>
<name>A0A0F9SYW7_9ZZZZ</name>
<dbReference type="EMBL" id="LAZR01000466">
    <property type="protein sequence ID" value="KKN67787.1"/>
    <property type="molecule type" value="Genomic_DNA"/>
</dbReference>
<accession>A0A0F9SYW7</accession>